<dbReference type="FunFam" id="3.60.21.10:FF:000017">
    <property type="entry name" value="Serine/threonine-protein phosphatase"/>
    <property type="match status" value="1"/>
</dbReference>
<dbReference type="GO" id="GO:0004722">
    <property type="term" value="F:protein serine/threonine phosphatase activity"/>
    <property type="evidence" value="ECO:0007669"/>
    <property type="project" value="UniProtKB-EC"/>
</dbReference>
<evidence type="ECO:0000256" key="3">
    <source>
        <dbReference type="ARBA" id="ARBA00013081"/>
    </source>
</evidence>
<dbReference type="PANTHER" id="PTHR45668">
    <property type="entry name" value="SERINE/THREONINE-PROTEIN PHOSPHATASE 5-RELATED"/>
    <property type="match status" value="1"/>
</dbReference>
<protein>
    <recommendedName>
        <fullName evidence="3">protein-serine/threonine phosphatase</fullName>
        <ecNumber evidence="3">3.1.3.16</ecNumber>
    </recommendedName>
</protein>
<dbReference type="SUPFAM" id="SSF48452">
    <property type="entry name" value="TPR-like"/>
    <property type="match status" value="1"/>
</dbReference>
<evidence type="ECO:0000256" key="6">
    <source>
        <dbReference type="ARBA" id="ARBA00022801"/>
    </source>
</evidence>
<gene>
    <name evidence="13" type="ORF">HKI87_10g62780</name>
</gene>
<keyword evidence="6" id="KW-0378">Hydrolase</keyword>
<dbReference type="InterPro" id="IPR041753">
    <property type="entry name" value="PP5_C"/>
</dbReference>
<keyword evidence="7 10" id="KW-0802">TPR repeat</keyword>
<sequence>MSSSPAGAVVPVTEDAAREAEEHKQRANQYIKEKKFALAVENYDLAIGVNPNNHVYYGNRALAHIRLENYGSAIVDADKCIELNPGYVKAYYRRADANLALNKIKLALLDFRRASKYAPKDPDLRRKLQQCEKAVKVMQFEKALATPQEEVVPAYSKVVLEDMVVEEGFTGSRMAKDAEGKDVVTLDFVLSMIEDFKAGRKLHRRYAYSIILGALEIFKELPNVVRVDVPKGSKFTVCGDVHGQFFDLLNIFELNGMVSEENPYLFNGDFVDRGSWSAEVIFTLFALKCLYPRSLHLARGNHESKNMNKIYGFEGEIQAKYTQQMADVFREVFCWLPLGHIINEKAFVVHGGLFASDDVTIPDLQSFDRNREPPDEGYMCEMLWSDPQEPLGRAPSKRGVAIQFGPDVTKAFLERNNLDLVIRSHEVKDEGYTVEHDGFLVTVFSAPNYCDHMGNKGAFITFSGEDFKMNFTKFSAVEHPDIKPMAYANNYLFGG</sequence>
<keyword evidence="5" id="KW-0677">Repeat</keyword>
<evidence type="ECO:0000313" key="13">
    <source>
        <dbReference type="EMBL" id="WZN64721.1"/>
    </source>
</evidence>
<dbReference type="PANTHER" id="PTHR45668:SF5">
    <property type="entry name" value="SERINE_THREONINE-PROTEIN PHOSPHATASE 5"/>
    <property type="match status" value="1"/>
</dbReference>
<name>A0AAX4PF93_9CHLO</name>
<dbReference type="AlphaFoldDB" id="A0AAX4PF93"/>
<dbReference type="PRINTS" id="PR00114">
    <property type="entry name" value="STPHPHTASE"/>
</dbReference>
<keyword evidence="8" id="KW-0464">Manganese</keyword>
<evidence type="ECO:0000313" key="14">
    <source>
        <dbReference type="Proteomes" id="UP001472866"/>
    </source>
</evidence>
<dbReference type="EMBL" id="CP151510">
    <property type="protein sequence ID" value="WZN64721.1"/>
    <property type="molecule type" value="Genomic_DNA"/>
</dbReference>
<evidence type="ECO:0000256" key="11">
    <source>
        <dbReference type="SAM" id="MobiDB-lite"/>
    </source>
</evidence>
<dbReference type="InterPro" id="IPR051134">
    <property type="entry name" value="PPP_phosphatase"/>
</dbReference>
<dbReference type="InterPro" id="IPR011990">
    <property type="entry name" value="TPR-like_helical_dom_sf"/>
</dbReference>
<dbReference type="InterPro" id="IPR004843">
    <property type="entry name" value="Calcineurin-like_PHP"/>
</dbReference>
<dbReference type="SMART" id="SM00028">
    <property type="entry name" value="TPR"/>
    <property type="match status" value="3"/>
</dbReference>
<evidence type="ECO:0000256" key="5">
    <source>
        <dbReference type="ARBA" id="ARBA00022737"/>
    </source>
</evidence>
<evidence type="ECO:0000256" key="1">
    <source>
        <dbReference type="ARBA" id="ARBA00001936"/>
    </source>
</evidence>
<feature type="domain" description="Serine/threonine specific protein phosphatases" evidence="12">
    <location>
        <begin position="202"/>
        <end position="478"/>
    </location>
</feature>
<organism evidence="13 14">
    <name type="scientific">Chloropicon roscoffensis</name>
    <dbReference type="NCBI Taxonomy" id="1461544"/>
    <lineage>
        <taxon>Eukaryota</taxon>
        <taxon>Viridiplantae</taxon>
        <taxon>Chlorophyta</taxon>
        <taxon>Chloropicophyceae</taxon>
        <taxon>Chloropicales</taxon>
        <taxon>Chloropicaceae</taxon>
        <taxon>Chloropicon</taxon>
    </lineage>
</organism>
<keyword evidence="4" id="KW-0479">Metal-binding</keyword>
<evidence type="ECO:0000256" key="7">
    <source>
        <dbReference type="ARBA" id="ARBA00022803"/>
    </source>
</evidence>
<dbReference type="Gene3D" id="3.60.21.10">
    <property type="match status" value="1"/>
</dbReference>
<comment type="similarity">
    <text evidence="2">Belongs to the PPP phosphatase family. PP-5 (PP-T) subfamily.</text>
</comment>
<comment type="cofactor">
    <cofactor evidence="1">
        <name>Mn(2+)</name>
        <dbReference type="ChEBI" id="CHEBI:29035"/>
    </cofactor>
</comment>
<evidence type="ECO:0000256" key="10">
    <source>
        <dbReference type="PROSITE-ProRule" id="PRU00339"/>
    </source>
</evidence>
<dbReference type="SUPFAM" id="SSF56300">
    <property type="entry name" value="Metallo-dependent phosphatases"/>
    <property type="match status" value="1"/>
</dbReference>
<dbReference type="Gene3D" id="1.25.40.10">
    <property type="entry name" value="Tetratricopeptide repeat domain"/>
    <property type="match status" value="1"/>
</dbReference>
<evidence type="ECO:0000256" key="4">
    <source>
        <dbReference type="ARBA" id="ARBA00022723"/>
    </source>
</evidence>
<dbReference type="Pfam" id="PF00149">
    <property type="entry name" value="Metallophos"/>
    <property type="match status" value="1"/>
</dbReference>
<dbReference type="InterPro" id="IPR029052">
    <property type="entry name" value="Metallo-depent_PP-like"/>
</dbReference>
<evidence type="ECO:0000259" key="12">
    <source>
        <dbReference type="SMART" id="SM00156"/>
    </source>
</evidence>
<dbReference type="CDD" id="cd07417">
    <property type="entry name" value="MPP_PP5_C"/>
    <property type="match status" value="1"/>
</dbReference>
<dbReference type="Pfam" id="PF13181">
    <property type="entry name" value="TPR_8"/>
    <property type="match status" value="2"/>
</dbReference>
<feature type="region of interest" description="Disordered" evidence="11">
    <location>
        <begin position="1"/>
        <end position="23"/>
    </location>
</feature>
<reference evidence="13 14" key="1">
    <citation type="submission" date="2024-03" db="EMBL/GenBank/DDBJ databases">
        <title>Complete genome sequence of the green alga Chloropicon roscoffensis RCC1871.</title>
        <authorList>
            <person name="Lemieux C."/>
            <person name="Pombert J.-F."/>
            <person name="Otis C."/>
            <person name="Turmel M."/>
        </authorList>
    </citation>
    <scope>NUCLEOTIDE SEQUENCE [LARGE SCALE GENOMIC DNA]</scope>
    <source>
        <strain evidence="13 14">RCC1871</strain>
    </source>
</reference>
<evidence type="ECO:0000256" key="8">
    <source>
        <dbReference type="ARBA" id="ARBA00023211"/>
    </source>
</evidence>
<dbReference type="PROSITE" id="PS50005">
    <property type="entry name" value="TPR"/>
    <property type="match status" value="1"/>
</dbReference>
<dbReference type="SMART" id="SM00156">
    <property type="entry name" value="PP2Ac"/>
    <property type="match status" value="1"/>
</dbReference>
<keyword evidence="14" id="KW-1185">Reference proteome</keyword>
<evidence type="ECO:0000256" key="2">
    <source>
        <dbReference type="ARBA" id="ARBA00008786"/>
    </source>
</evidence>
<feature type="active site" description="Proton donor/acceptor" evidence="9">
    <location>
        <position position="302"/>
    </location>
</feature>
<dbReference type="InterPro" id="IPR019734">
    <property type="entry name" value="TPR_rpt"/>
</dbReference>
<feature type="repeat" description="TPR" evidence="10">
    <location>
        <begin position="20"/>
        <end position="53"/>
    </location>
</feature>
<dbReference type="InterPro" id="IPR013235">
    <property type="entry name" value="PPP_dom"/>
</dbReference>
<accession>A0AAX4PF93</accession>
<dbReference type="Pfam" id="PF08321">
    <property type="entry name" value="PPP5"/>
    <property type="match status" value="1"/>
</dbReference>
<dbReference type="InterPro" id="IPR006186">
    <property type="entry name" value="Ser/Thr-sp_prot-phosphatase"/>
</dbReference>
<proteinExistence type="inferred from homology"/>
<dbReference type="GO" id="GO:0046872">
    <property type="term" value="F:metal ion binding"/>
    <property type="evidence" value="ECO:0007669"/>
    <property type="project" value="UniProtKB-KW"/>
</dbReference>
<dbReference type="PIRSF" id="PIRSF033096">
    <property type="entry name" value="PPPtase_5"/>
    <property type="match status" value="1"/>
</dbReference>
<dbReference type="Proteomes" id="UP001472866">
    <property type="component" value="Chromosome 10"/>
</dbReference>
<dbReference type="EC" id="3.1.3.16" evidence="3"/>
<evidence type="ECO:0000256" key="9">
    <source>
        <dbReference type="PIRSR" id="PIRSR033096-1"/>
    </source>
</evidence>